<keyword evidence="2" id="KW-1185">Reference proteome</keyword>
<dbReference type="AlphaFoldDB" id="A0AAE0THY6"/>
<evidence type="ECO:0000313" key="2">
    <source>
        <dbReference type="Proteomes" id="UP001195483"/>
    </source>
</evidence>
<sequence length="63" mass="7859">LRYCMNEKFPFIWPQPQMLLFQLFSENHGFDYSRWRSQLLINSYKEGRRKQVDAERKETSREE</sequence>
<organism evidence="1 2">
    <name type="scientific">Potamilus streckersoni</name>
    <dbReference type="NCBI Taxonomy" id="2493646"/>
    <lineage>
        <taxon>Eukaryota</taxon>
        <taxon>Metazoa</taxon>
        <taxon>Spiralia</taxon>
        <taxon>Lophotrochozoa</taxon>
        <taxon>Mollusca</taxon>
        <taxon>Bivalvia</taxon>
        <taxon>Autobranchia</taxon>
        <taxon>Heteroconchia</taxon>
        <taxon>Palaeoheterodonta</taxon>
        <taxon>Unionida</taxon>
        <taxon>Unionoidea</taxon>
        <taxon>Unionidae</taxon>
        <taxon>Ambleminae</taxon>
        <taxon>Lampsilini</taxon>
        <taxon>Potamilus</taxon>
    </lineage>
</organism>
<dbReference type="EMBL" id="JAEAOA010001352">
    <property type="protein sequence ID" value="KAK3610270.1"/>
    <property type="molecule type" value="Genomic_DNA"/>
</dbReference>
<evidence type="ECO:0000313" key="1">
    <source>
        <dbReference type="EMBL" id="KAK3610270.1"/>
    </source>
</evidence>
<accession>A0AAE0THY6</accession>
<protein>
    <submittedName>
        <fullName evidence="1">Uncharacterized protein</fullName>
    </submittedName>
</protein>
<reference evidence="1" key="3">
    <citation type="submission" date="2023-05" db="EMBL/GenBank/DDBJ databases">
        <authorList>
            <person name="Smith C.H."/>
        </authorList>
    </citation>
    <scope>NUCLEOTIDE SEQUENCE</scope>
    <source>
        <strain evidence="1">CHS0354</strain>
        <tissue evidence="1">Mantle</tissue>
    </source>
</reference>
<name>A0AAE0THY6_9BIVA</name>
<gene>
    <name evidence="1" type="ORF">CHS0354_022335</name>
</gene>
<reference evidence="1" key="2">
    <citation type="journal article" date="2021" name="Genome Biol. Evol.">
        <title>Developing a high-quality reference genome for a parasitic bivalve with doubly uniparental inheritance (Bivalvia: Unionida).</title>
        <authorList>
            <person name="Smith C.H."/>
        </authorList>
    </citation>
    <scope>NUCLEOTIDE SEQUENCE</scope>
    <source>
        <strain evidence="1">CHS0354</strain>
        <tissue evidence="1">Mantle</tissue>
    </source>
</reference>
<dbReference type="Proteomes" id="UP001195483">
    <property type="component" value="Unassembled WGS sequence"/>
</dbReference>
<proteinExistence type="predicted"/>
<comment type="caution">
    <text evidence="1">The sequence shown here is derived from an EMBL/GenBank/DDBJ whole genome shotgun (WGS) entry which is preliminary data.</text>
</comment>
<feature type="non-terminal residue" evidence="1">
    <location>
        <position position="1"/>
    </location>
</feature>
<reference evidence="1" key="1">
    <citation type="journal article" date="2021" name="Genome Biol. Evol.">
        <title>A High-Quality Reference Genome for a Parasitic Bivalve with Doubly Uniparental Inheritance (Bivalvia: Unionida).</title>
        <authorList>
            <person name="Smith C.H."/>
        </authorList>
    </citation>
    <scope>NUCLEOTIDE SEQUENCE</scope>
    <source>
        <strain evidence="1">CHS0354</strain>
    </source>
</reference>